<dbReference type="RefSeq" id="XP_062762939.1">
    <property type="nucleotide sequence ID" value="XM_062914000.1"/>
</dbReference>
<evidence type="ECO:0000313" key="7">
    <source>
        <dbReference type="EMBL" id="KAK4662973.1"/>
    </source>
</evidence>
<feature type="compositionally biased region" description="Basic and acidic residues" evidence="5">
    <location>
        <begin position="577"/>
        <end position="587"/>
    </location>
</feature>
<protein>
    <recommendedName>
        <fullName evidence="6">CCHC-type domain-containing protein</fullName>
    </recommendedName>
</protein>
<sequence>MGKSKKKNPGEPPLGDFRKCPSARKLFESLGREFPVKVNKQRTLNSFVIWLIERLIDKDVSNPSSAESELKEWYQLLKSCRIDDQTIIDGFVELEQTHVSEHPLDARRLHIVETELRELIRTTASLPPAPSKSSTAQKIQKPSGTLSKPMDEHKHLNRRVSVLRIVTGPDPSKSTNDYAHPDRRLSGPSARNDSTVAFEGDMSDYIHPGRRALVSTPQESPKHDSPPPTLAYMHPDRAASVSVGHSSPAPEIMYGRMHPDRMKFSREAAPEPGELIEKVVPAADCIRTGTGRQGKSNTFDPFCPDLPFLSGANAMAMEDLVRQRGKKKQEQEWEKWEQEEKQKQMQKEKEKEKGKEKGKDLSFLTGSNRMVLGDDWALARTKKKKKKAAQTELVLEYGESPVDVGNAKSATKGDKEFTIPGNYVCNRCNVRGHLIQDCPTNGDWRYAVKAPEDYTCNFCGKQADHYIDDCPRKPSKGSRNGQTERDAPRRVVSDTIRDSVIDSYRPEPRSHKRHRSMDSKFDDDDYLASRPHRRGTRGRKSRRADDDPESNVSIRGRAGTNDSPWGDLKSSIVGYLDPDKPVGDEPPTKVYTKRKPPPVSPDPHEEGRLSYYDVPSEDAQPEHSTLKKNKKKTPPKKTQLVVPKSERSPIRIANAPPPRIRVGPQQVGQMIEEERDKNDLIPSFFKMFLGKKVYFRTKAKRPVAIDFIDMPSESEGGDDDAMEIDQAQDSVKNEQGDMSTQLKSRLSPGPSVDEPQQATNSSVIQHLHGVIDVDDDVVMTEARPSVIVSGLGDVTDLTGLSDGESQSHIVVVDD</sequence>
<feature type="region of interest" description="Disordered" evidence="5">
    <location>
        <begin position="332"/>
        <end position="360"/>
    </location>
</feature>
<dbReference type="GeneID" id="87934343"/>
<keyword evidence="2 4" id="KW-0863">Zinc-finger</keyword>
<dbReference type="SMART" id="SM00343">
    <property type="entry name" value="ZnF_C2HC"/>
    <property type="match status" value="2"/>
</dbReference>
<feature type="region of interest" description="Disordered" evidence="5">
    <location>
        <begin position="469"/>
        <end position="665"/>
    </location>
</feature>
<evidence type="ECO:0000259" key="6">
    <source>
        <dbReference type="PROSITE" id="PS50158"/>
    </source>
</evidence>
<name>A0ABR0H4M7_9PEZI</name>
<feature type="compositionally biased region" description="Basic residues" evidence="5">
    <location>
        <begin position="626"/>
        <end position="635"/>
    </location>
</feature>
<dbReference type="SUPFAM" id="SSF57756">
    <property type="entry name" value="Retrovirus zinc finger-like domains"/>
    <property type="match status" value="1"/>
</dbReference>
<accession>A0ABR0H4M7</accession>
<feature type="domain" description="CCHC-type" evidence="6">
    <location>
        <begin position="425"/>
        <end position="439"/>
    </location>
</feature>
<feature type="region of interest" description="Disordered" evidence="5">
    <location>
        <begin position="730"/>
        <end position="759"/>
    </location>
</feature>
<keyword evidence="8" id="KW-1185">Reference proteome</keyword>
<proteinExistence type="predicted"/>
<reference evidence="7 8" key="1">
    <citation type="journal article" date="2023" name="bioRxiv">
        <title>High-quality genome assemblies of four members of thePodospora anserinaspecies complex.</title>
        <authorList>
            <person name="Ament-Velasquez S.L."/>
            <person name="Vogan A.A."/>
            <person name="Wallerman O."/>
            <person name="Hartmann F."/>
            <person name="Gautier V."/>
            <person name="Silar P."/>
            <person name="Giraud T."/>
            <person name="Johannesson H."/>
        </authorList>
    </citation>
    <scope>NUCLEOTIDE SEQUENCE [LARGE SCALE GENOMIC DNA]</scope>
    <source>
        <strain evidence="7 8">CBS 411.78</strain>
    </source>
</reference>
<dbReference type="Proteomes" id="UP001326199">
    <property type="component" value="Unassembled WGS sequence"/>
</dbReference>
<dbReference type="InterPro" id="IPR036875">
    <property type="entry name" value="Znf_CCHC_sf"/>
</dbReference>
<feature type="region of interest" description="Disordered" evidence="5">
    <location>
        <begin position="124"/>
        <end position="198"/>
    </location>
</feature>
<dbReference type="PROSITE" id="PS50158">
    <property type="entry name" value="ZF_CCHC"/>
    <property type="match status" value="1"/>
</dbReference>
<dbReference type="InterPro" id="IPR025829">
    <property type="entry name" value="Zn_knuckle_CX2CX3GHX4C"/>
</dbReference>
<keyword evidence="3" id="KW-0862">Zinc</keyword>
<organism evidence="7 8">
    <name type="scientific">Podospora pseudopauciseta</name>
    <dbReference type="NCBI Taxonomy" id="2093780"/>
    <lineage>
        <taxon>Eukaryota</taxon>
        <taxon>Fungi</taxon>
        <taxon>Dikarya</taxon>
        <taxon>Ascomycota</taxon>
        <taxon>Pezizomycotina</taxon>
        <taxon>Sordariomycetes</taxon>
        <taxon>Sordariomycetidae</taxon>
        <taxon>Sordariales</taxon>
        <taxon>Podosporaceae</taxon>
        <taxon>Podospora</taxon>
    </lineage>
</organism>
<dbReference type="InterPro" id="IPR001878">
    <property type="entry name" value="Znf_CCHC"/>
</dbReference>
<keyword evidence="1" id="KW-0479">Metal-binding</keyword>
<evidence type="ECO:0000256" key="4">
    <source>
        <dbReference type="PROSITE-ProRule" id="PRU00047"/>
    </source>
</evidence>
<gene>
    <name evidence="7" type="ORF">QC763_601480</name>
</gene>
<dbReference type="EMBL" id="JAFFHB010000008">
    <property type="protein sequence ID" value="KAK4662973.1"/>
    <property type="molecule type" value="Genomic_DNA"/>
</dbReference>
<evidence type="ECO:0000256" key="3">
    <source>
        <dbReference type="ARBA" id="ARBA00022833"/>
    </source>
</evidence>
<dbReference type="Gene3D" id="4.10.60.10">
    <property type="entry name" value="Zinc finger, CCHC-type"/>
    <property type="match status" value="1"/>
</dbReference>
<comment type="caution">
    <text evidence="7">The sequence shown here is derived from an EMBL/GenBank/DDBJ whole genome shotgun (WGS) entry which is preliminary data.</text>
</comment>
<evidence type="ECO:0000313" key="8">
    <source>
        <dbReference type="Proteomes" id="UP001326199"/>
    </source>
</evidence>
<evidence type="ECO:0000256" key="1">
    <source>
        <dbReference type="ARBA" id="ARBA00022723"/>
    </source>
</evidence>
<feature type="compositionally biased region" description="Basic and acidic residues" evidence="5">
    <location>
        <begin position="482"/>
        <end position="509"/>
    </location>
</feature>
<evidence type="ECO:0000256" key="5">
    <source>
        <dbReference type="SAM" id="MobiDB-lite"/>
    </source>
</evidence>
<feature type="compositionally biased region" description="Polar residues" evidence="5">
    <location>
        <begin position="131"/>
        <end position="146"/>
    </location>
</feature>
<evidence type="ECO:0000256" key="2">
    <source>
        <dbReference type="ARBA" id="ARBA00022771"/>
    </source>
</evidence>
<dbReference type="Pfam" id="PF13696">
    <property type="entry name" value="zf-CCHC_2"/>
    <property type="match status" value="1"/>
</dbReference>
<feature type="compositionally biased region" description="Basic residues" evidence="5">
    <location>
        <begin position="530"/>
        <end position="542"/>
    </location>
</feature>